<dbReference type="Proteomes" id="UP001345219">
    <property type="component" value="Chromosome 1"/>
</dbReference>
<dbReference type="Pfam" id="PF05758">
    <property type="entry name" value="Ycf1"/>
    <property type="match status" value="1"/>
</dbReference>
<comment type="caution">
    <text evidence="3">The sequence shown here is derived from an EMBL/GenBank/DDBJ whole genome shotgun (WGS) entry which is preliminary data.</text>
</comment>
<evidence type="ECO:0000313" key="4">
    <source>
        <dbReference type="Proteomes" id="UP001345219"/>
    </source>
</evidence>
<gene>
    <name evidence="3" type="ORF">SAY87_000679</name>
</gene>
<name>A0AAN7GEX4_9MYRT</name>
<evidence type="ECO:0008006" key="5">
    <source>
        <dbReference type="Google" id="ProtNLM"/>
    </source>
</evidence>
<accession>A0AAN7GEX4</accession>
<feature type="region of interest" description="Disordered" evidence="2">
    <location>
        <begin position="1"/>
        <end position="58"/>
    </location>
</feature>
<feature type="compositionally biased region" description="Basic and acidic residues" evidence="2">
    <location>
        <begin position="1"/>
        <end position="10"/>
    </location>
</feature>
<proteinExistence type="predicted"/>
<feature type="compositionally biased region" description="Basic and acidic residues" evidence="2">
    <location>
        <begin position="18"/>
        <end position="37"/>
    </location>
</feature>
<sequence>MKPEKQKKGESEEETDIEIERTFGTKWTKHEQERSTEEDPSPSLFWEENEDSDKIDEREKIQVNGKEDEFYLKETFYKDNQL</sequence>
<comment type="subcellular location">
    <subcellularLocation>
        <location evidence="1">Membrane</location>
        <topology evidence="1">Multi-pass membrane protein</topology>
    </subcellularLocation>
</comment>
<keyword evidence="4" id="KW-1185">Reference proteome</keyword>
<dbReference type="InterPro" id="IPR008896">
    <property type="entry name" value="TIC214"/>
</dbReference>
<evidence type="ECO:0000256" key="1">
    <source>
        <dbReference type="ARBA" id="ARBA00004141"/>
    </source>
</evidence>
<reference evidence="3 4" key="1">
    <citation type="journal article" date="2023" name="Hortic Res">
        <title>Pangenome of water caltrop reveals structural variations and asymmetric subgenome divergence after allopolyploidization.</title>
        <authorList>
            <person name="Zhang X."/>
            <person name="Chen Y."/>
            <person name="Wang L."/>
            <person name="Yuan Y."/>
            <person name="Fang M."/>
            <person name="Shi L."/>
            <person name="Lu R."/>
            <person name="Comes H.P."/>
            <person name="Ma Y."/>
            <person name="Chen Y."/>
            <person name="Huang G."/>
            <person name="Zhou Y."/>
            <person name="Zheng Z."/>
            <person name="Qiu Y."/>
        </authorList>
    </citation>
    <scope>NUCLEOTIDE SEQUENCE [LARGE SCALE GENOMIC DNA]</scope>
    <source>
        <tissue evidence="3">Roots</tissue>
    </source>
</reference>
<protein>
    <recommendedName>
        <fullName evidence="5">Protein TIC 214</fullName>
    </recommendedName>
</protein>
<evidence type="ECO:0000256" key="2">
    <source>
        <dbReference type="SAM" id="MobiDB-lite"/>
    </source>
</evidence>
<dbReference type="GO" id="GO:0016020">
    <property type="term" value="C:membrane"/>
    <property type="evidence" value="ECO:0007669"/>
    <property type="project" value="UniProtKB-SubCell"/>
</dbReference>
<dbReference type="EMBL" id="JAXIOK010000023">
    <property type="protein sequence ID" value="KAK4742678.1"/>
    <property type="molecule type" value="Genomic_DNA"/>
</dbReference>
<organism evidence="3 4">
    <name type="scientific">Trapa incisa</name>
    <dbReference type="NCBI Taxonomy" id="236973"/>
    <lineage>
        <taxon>Eukaryota</taxon>
        <taxon>Viridiplantae</taxon>
        <taxon>Streptophyta</taxon>
        <taxon>Embryophyta</taxon>
        <taxon>Tracheophyta</taxon>
        <taxon>Spermatophyta</taxon>
        <taxon>Magnoliopsida</taxon>
        <taxon>eudicotyledons</taxon>
        <taxon>Gunneridae</taxon>
        <taxon>Pentapetalae</taxon>
        <taxon>rosids</taxon>
        <taxon>malvids</taxon>
        <taxon>Myrtales</taxon>
        <taxon>Lythraceae</taxon>
        <taxon>Trapa</taxon>
    </lineage>
</organism>
<dbReference type="AlphaFoldDB" id="A0AAN7GEX4"/>
<evidence type="ECO:0000313" key="3">
    <source>
        <dbReference type="EMBL" id="KAK4742678.1"/>
    </source>
</evidence>